<dbReference type="EMBL" id="CP036262">
    <property type="protein sequence ID" value="QDS91703.1"/>
    <property type="molecule type" value="Genomic_DNA"/>
</dbReference>
<gene>
    <name evidence="1" type="ORF">FF011L_04360</name>
</gene>
<reference evidence="1 2" key="1">
    <citation type="submission" date="2019-02" db="EMBL/GenBank/DDBJ databases">
        <title>Deep-cultivation of Planctomycetes and their phenomic and genomic characterization uncovers novel biology.</title>
        <authorList>
            <person name="Wiegand S."/>
            <person name="Jogler M."/>
            <person name="Boedeker C."/>
            <person name="Pinto D."/>
            <person name="Vollmers J."/>
            <person name="Rivas-Marin E."/>
            <person name="Kohn T."/>
            <person name="Peeters S.H."/>
            <person name="Heuer A."/>
            <person name="Rast P."/>
            <person name="Oberbeckmann S."/>
            <person name="Bunk B."/>
            <person name="Jeske O."/>
            <person name="Meyerdierks A."/>
            <person name="Storesund J.E."/>
            <person name="Kallscheuer N."/>
            <person name="Luecker S."/>
            <person name="Lage O.M."/>
            <person name="Pohl T."/>
            <person name="Merkel B.J."/>
            <person name="Hornburger P."/>
            <person name="Mueller R.-W."/>
            <person name="Bruemmer F."/>
            <person name="Labrenz M."/>
            <person name="Spormann A.M."/>
            <person name="Op den Camp H."/>
            <person name="Overmann J."/>
            <person name="Amann R."/>
            <person name="Jetten M.S.M."/>
            <person name="Mascher T."/>
            <person name="Medema M.H."/>
            <person name="Devos D.P."/>
            <person name="Kaster A.-K."/>
            <person name="Ovreas L."/>
            <person name="Rohde M."/>
            <person name="Galperin M.Y."/>
            <person name="Jogler C."/>
        </authorList>
    </citation>
    <scope>NUCLEOTIDE SEQUENCE [LARGE SCALE GENOMIC DNA]</scope>
    <source>
        <strain evidence="1 2">FF011L</strain>
    </source>
</reference>
<keyword evidence="2" id="KW-1185">Reference proteome</keyword>
<evidence type="ECO:0000313" key="2">
    <source>
        <dbReference type="Proteomes" id="UP000320672"/>
    </source>
</evidence>
<protein>
    <submittedName>
        <fullName evidence="1">Uncharacterized protein</fullName>
    </submittedName>
</protein>
<proteinExistence type="predicted"/>
<evidence type="ECO:0000313" key="1">
    <source>
        <dbReference type="EMBL" id="QDS91703.1"/>
    </source>
</evidence>
<dbReference type="RefSeq" id="WP_145349800.1">
    <property type="nucleotide sequence ID" value="NZ_CP036262.1"/>
</dbReference>
<dbReference type="AlphaFoldDB" id="A0A517M9Y9"/>
<dbReference type="OrthoDB" id="258246at2"/>
<dbReference type="Gene3D" id="3.20.20.80">
    <property type="entry name" value="Glycosidases"/>
    <property type="match status" value="1"/>
</dbReference>
<organism evidence="1 2">
    <name type="scientific">Roseimaritima multifibrata</name>
    <dbReference type="NCBI Taxonomy" id="1930274"/>
    <lineage>
        <taxon>Bacteria</taxon>
        <taxon>Pseudomonadati</taxon>
        <taxon>Planctomycetota</taxon>
        <taxon>Planctomycetia</taxon>
        <taxon>Pirellulales</taxon>
        <taxon>Pirellulaceae</taxon>
        <taxon>Roseimaritima</taxon>
    </lineage>
</organism>
<sequence length="775" mass="86219">MKPFFAYLSSSLPVSVLLTCVLLSSNLTAREPVWVFNNGPDAKLLSLGHGNLFHEVGLTKLIPTGSDLTLTVSMADADAFPADQRPFFAVRYKYDTTITKAGLFFTTDSLSVLSDKSYSSFAIVGDNSWRNVIVDMRLLNPENWTGTITSFRFDPSNPSDTESRYQVSRFGFFPSAEQAQSFLDAAVDAPDYAEPTQFIAPLQQVRVPGGTLFDGYDRADFMLQSTLVENPSETTVVWFKPQDGKSDAIVIPASQTNRRGFTHFVAKQPGEYRLGNVDVSLRDISNLPTATQTAIRFVVARGLLGEAGNQTFRPRDPLADADWNRAVDSLAEYGIDTEIQSKPTTRADAAVVLQVAIQTAFGTHIDSPYTNEYLTRDRIRTGAWVSPRSEAIGQDFVETYRSGGFDWMIANGAIAGSEHRNKLLRDCDKYGVELILGDGAYRNPAVATAEYFDHPSFAGTYVTDEPGTDQYDSLAETSNAYYKETGGKLPYINLLPMYANAAQLKYGASAAAIEYYDPDPALFRKYCDAFCEKFDAPYICTDIYPLNWSGGRRTTYKDYCESINVIAASAREHGKDFWCCIQTYAWVPSKRIPTESEFRWQSYCMLSFGCKGLLCWTYAGHNSEFPSLITFDGKRTNAWYDAATVFKEIRNISDAFVQYQNIGAMNHNCTDDTPYLKFSSPVENFPTVEQIRCDAPLLIGCFEKKEKNDAMGTALTIVNMSELEAVQTAQVKVNLKGSKVIAWPRGQREVETPDADGFFSFMLAPGEGIFVEVEN</sequence>
<dbReference type="Proteomes" id="UP000320672">
    <property type="component" value="Chromosome"/>
</dbReference>
<dbReference type="KEGG" id="rml:FF011L_04360"/>
<accession>A0A517M9Y9</accession>
<name>A0A517M9Y9_9BACT</name>